<gene>
    <name evidence="1" type="ORF">PSTEL_24760</name>
</gene>
<dbReference type="EMBL" id="CP009286">
    <property type="protein sequence ID" value="AIQ65839.1"/>
    <property type="molecule type" value="Genomic_DNA"/>
</dbReference>
<dbReference type="HOGENOM" id="CLU_1101999_0_0_9"/>
<keyword evidence="2" id="KW-1185">Reference proteome</keyword>
<dbReference type="Proteomes" id="UP000029507">
    <property type="component" value="Chromosome"/>
</dbReference>
<dbReference type="KEGG" id="pste:PSTEL_24760"/>
<evidence type="ECO:0000313" key="2">
    <source>
        <dbReference type="Proteomes" id="UP000029507"/>
    </source>
</evidence>
<organism evidence="1 2">
    <name type="scientific">Paenibacillus stellifer</name>
    <dbReference type="NCBI Taxonomy" id="169760"/>
    <lineage>
        <taxon>Bacteria</taxon>
        <taxon>Bacillati</taxon>
        <taxon>Bacillota</taxon>
        <taxon>Bacilli</taxon>
        <taxon>Bacillales</taxon>
        <taxon>Paenibacillaceae</taxon>
        <taxon>Paenibacillus</taxon>
    </lineage>
</organism>
<accession>A0A089NAF1</accession>
<dbReference type="AlphaFoldDB" id="A0A089NAF1"/>
<sequence length="252" mass="28586">MTPLARWSECIHYLHRSPIPFRFIRKLTGKFTPRRIGDGFGQPVIFEHVRHSQIFDADRLIFTNQLRGELMQKIMAAAHDLFMDLGNLLFGFLPIGAPLVTASHAALPKCKFLLIFAKHFRIGNPPPIRADCKFLESKVNADLLIGLWQRVHFHFAKDGYKILACRISPQGSRKNATFTRSGVGKAKPAKLRKLQSISAKRNVVIGVFGGVALHRMLAAFEAWGLILFLEETFKAVCHVSHRRLQSNAIYRF</sequence>
<proteinExistence type="predicted"/>
<reference evidence="1 2" key="1">
    <citation type="submission" date="2014-08" db="EMBL/GenBank/DDBJ databases">
        <title>Comparative genomics of the Paenibacillus odorifer group.</title>
        <authorList>
            <person name="den Bakker H.C."/>
            <person name="Tsai Y.-C."/>
            <person name="Martin N."/>
            <person name="Korlach J."/>
            <person name="Wiedmann M."/>
        </authorList>
    </citation>
    <scope>NUCLEOTIDE SEQUENCE [LARGE SCALE GENOMIC DNA]</scope>
    <source>
        <strain evidence="1 2">DSM 14472</strain>
    </source>
</reference>
<evidence type="ECO:0000313" key="1">
    <source>
        <dbReference type="EMBL" id="AIQ65839.1"/>
    </source>
</evidence>
<protein>
    <submittedName>
        <fullName evidence="1">Uncharacterized protein</fullName>
    </submittedName>
</protein>
<name>A0A089NAF1_9BACL</name>